<evidence type="ECO:0000259" key="1">
    <source>
        <dbReference type="Pfam" id="PF13460"/>
    </source>
</evidence>
<dbReference type="InterPro" id="IPR036291">
    <property type="entry name" value="NAD(P)-bd_dom_sf"/>
</dbReference>
<dbReference type="Gene3D" id="3.90.25.10">
    <property type="entry name" value="UDP-galactose 4-epimerase, domain 1"/>
    <property type="match status" value="1"/>
</dbReference>
<sequence length="288" mass="30808">MESLTRPGFTRDMTANELTLVLGGTGKTGRRVAERLTARGVPVRIGSRSADIPFDWEDTATWPAALQGVASVYVSYHPDLAVPEAPAAIQALTEAATAAGVRRLVLLSGRGEEMAQRCEQIVRESGVEWTIVRASWFDQNFSEGMMVDSVLGGALVVPVGTAPEPFVDADDIADVAVAALTEDGHHGRDYELTGPRLLTFADVAKEISVAAGRDVRLIEVPVEAYPGILAEAGVPDEFVGFLMYLFTEVMDGRNAHLGDGVRRALGRGARDFAEYARTAAASGVWHTP</sequence>
<feature type="domain" description="NAD(P)-binding" evidence="1">
    <location>
        <begin position="23"/>
        <end position="182"/>
    </location>
</feature>
<comment type="caution">
    <text evidence="2">The sequence shown here is derived from an EMBL/GenBank/DDBJ whole genome shotgun (WGS) entry which is preliminary data.</text>
</comment>
<evidence type="ECO:0000313" key="3">
    <source>
        <dbReference type="Proteomes" id="UP000256661"/>
    </source>
</evidence>
<gene>
    <name evidence="2" type="ORF">DFJ69_1082</name>
</gene>
<dbReference type="Proteomes" id="UP000256661">
    <property type="component" value="Unassembled WGS sequence"/>
</dbReference>
<dbReference type="SUPFAM" id="SSF51735">
    <property type="entry name" value="NAD(P)-binding Rossmann-fold domains"/>
    <property type="match status" value="1"/>
</dbReference>
<dbReference type="EMBL" id="QTTT01000001">
    <property type="protein sequence ID" value="REE95673.1"/>
    <property type="molecule type" value="Genomic_DNA"/>
</dbReference>
<dbReference type="AlphaFoldDB" id="A0A3D9SNY6"/>
<keyword evidence="3" id="KW-1185">Reference proteome</keyword>
<name>A0A3D9SNY6_9ACTN</name>
<reference evidence="2 3" key="1">
    <citation type="submission" date="2018-08" db="EMBL/GenBank/DDBJ databases">
        <title>Sequencing the genomes of 1000 actinobacteria strains.</title>
        <authorList>
            <person name="Klenk H.-P."/>
        </authorList>
    </citation>
    <scope>NUCLEOTIDE SEQUENCE [LARGE SCALE GENOMIC DNA]</scope>
    <source>
        <strain evidence="2 3">DSM 43927</strain>
    </source>
</reference>
<accession>A0A3D9SNY6</accession>
<protein>
    <submittedName>
        <fullName evidence="2">Uncharacterized protein YbjT (DUF2867 family)</fullName>
    </submittedName>
</protein>
<evidence type="ECO:0000313" key="2">
    <source>
        <dbReference type="EMBL" id="REE95673.1"/>
    </source>
</evidence>
<dbReference type="InterPro" id="IPR016040">
    <property type="entry name" value="NAD(P)-bd_dom"/>
</dbReference>
<organism evidence="2 3">
    <name type="scientific">Thermomonospora umbrina</name>
    <dbReference type="NCBI Taxonomy" id="111806"/>
    <lineage>
        <taxon>Bacteria</taxon>
        <taxon>Bacillati</taxon>
        <taxon>Actinomycetota</taxon>
        <taxon>Actinomycetes</taxon>
        <taxon>Streptosporangiales</taxon>
        <taxon>Thermomonosporaceae</taxon>
        <taxon>Thermomonospora</taxon>
    </lineage>
</organism>
<proteinExistence type="predicted"/>
<dbReference type="InterPro" id="IPR051604">
    <property type="entry name" value="Ergot_Alk_Oxidoreductase"/>
</dbReference>
<dbReference type="PANTHER" id="PTHR43162">
    <property type="match status" value="1"/>
</dbReference>
<dbReference type="Pfam" id="PF13460">
    <property type="entry name" value="NAD_binding_10"/>
    <property type="match status" value="1"/>
</dbReference>
<dbReference type="PANTHER" id="PTHR43162:SF1">
    <property type="entry name" value="PRESTALK A DIFFERENTIATION PROTEIN A"/>
    <property type="match status" value="1"/>
</dbReference>
<dbReference type="Gene3D" id="3.40.50.720">
    <property type="entry name" value="NAD(P)-binding Rossmann-like Domain"/>
    <property type="match status" value="1"/>
</dbReference>